<evidence type="ECO:0000313" key="8">
    <source>
        <dbReference type="EMBL" id="ELP90145.1"/>
    </source>
</evidence>
<comment type="subunit">
    <text evidence="5">Oligomeric complex that consists of at least the alpha, beta, beta', gamma, delta, epsilon and zeta subunits.</text>
</comment>
<dbReference type="GeneID" id="14889053"/>
<dbReference type="GO" id="GO:0030126">
    <property type="term" value="C:COPI vesicle coat"/>
    <property type="evidence" value="ECO:0007669"/>
    <property type="project" value="UniProtKB-UniRule"/>
</dbReference>
<dbReference type="PANTHER" id="PTHR10121">
    <property type="entry name" value="COATOMER SUBUNIT DELTA"/>
    <property type="match status" value="1"/>
</dbReference>
<organism evidence="8 9">
    <name type="scientific">Entamoeba invadens IP1</name>
    <dbReference type="NCBI Taxonomy" id="370355"/>
    <lineage>
        <taxon>Eukaryota</taxon>
        <taxon>Amoebozoa</taxon>
        <taxon>Evosea</taxon>
        <taxon>Archamoebae</taxon>
        <taxon>Mastigamoebida</taxon>
        <taxon>Entamoebidae</taxon>
        <taxon>Entamoeba</taxon>
    </lineage>
</organism>
<reference evidence="8 9" key="1">
    <citation type="submission" date="2012-10" db="EMBL/GenBank/DDBJ databases">
        <authorList>
            <person name="Zafar N."/>
            <person name="Inman J."/>
            <person name="Hall N."/>
            <person name="Lorenzi H."/>
            <person name="Caler E."/>
        </authorList>
    </citation>
    <scope>NUCLEOTIDE SEQUENCE [LARGE SCALE GENOMIC DNA]</scope>
    <source>
        <strain evidence="8 9">IP1</strain>
    </source>
</reference>
<gene>
    <name evidence="8" type="ORF">EIN_405990</name>
</gene>
<comment type="similarity">
    <text evidence="1 5">Belongs to the adaptor complexes medium subunit family. Delta-COP subfamily.</text>
</comment>
<keyword evidence="4 5" id="KW-0653">Protein transport</keyword>
<dbReference type="SUPFAM" id="SSF64356">
    <property type="entry name" value="SNARE-like"/>
    <property type="match status" value="1"/>
</dbReference>
<evidence type="ECO:0000256" key="7">
    <source>
        <dbReference type="SAM" id="MobiDB-lite"/>
    </source>
</evidence>
<evidence type="ECO:0000256" key="3">
    <source>
        <dbReference type="ARBA" id="ARBA00022490"/>
    </source>
</evidence>
<dbReference type="GO" id="GO:0006890">
    <property type="term" value="P:retrograde vesicle-mediated transport, Golgi to endoplasmic reticulum"/>
    <property type="evidence" value="ECO:0007669"/>
    <property type="project" value="UniProtKB-UniRule"/>
</dbReference>
<keyword evidence="9" id="KW-1185">Reference proteome</keyword>
<dbReference type="AlphaFoldDB" id="A0A0A1U747"/>
<dbReference type="GO" id="GO:0000139">
    <property type="term" value="C:Golgi membrane"/>
    <property type="evidence" value="ECO:0007669"/>
    <property type="project" value="UniProtKB-SubCell"/>
</dbReference>
<dbReference type="InterPro" id="IPR011012">
    <property type="entry name" value="Longin-like_dom_sf"/>
</dbReference>
<feature type="region of interest" description="Disordered" evidence="7">
    <location>
        <begin position="206"/>
        <end position="226"/>
    </location>
</feature>
<sequence>MTIYSVAIISRGGVVLTSIQNSPLRHFESTVSQFSHLDKDPKVTYILSEKVKYVYRAVEDVYIILITSLNSNIISDLSVLQSIIAVLSQRLDGISESKICSSVFETTSIITEFCNFDGTCETLTPSDIELNLAMQSVDEENYLQELKQKKEEAKKLADQRAAELQAEKKLKEKMEKEKEKEQKVAEEKLLEIQRLQEEQNAKIIEEEEAQKRAEKHRRSEVKTRRGGITLGKAKTVAVEEDEDAFDANF</sequence>
<comment type="function">
    <text evidence="5">The coatomer is a cytosolic protein complex that binds to dilysine motifs and reversibly associates with Golgi non-clathrin-coated vesicles, which further mediate biosynthetic protein transport from the ER, via the Golgi up to the trans Golgi network. Coatomer complex is required for budding from Golgi membranes, and is essential for the retrograde Golgi-to-ER transport of dilysine-tagged proteins.</text>
</comment>
<evidence type="ECO:0000256" key="6">
    <source>
        <dbReference type="RuleBase" id="RU366052"/>
    </source>
</evidence>
<evidence type="ECO:0000256" key="1">
    <source>
        <dbReference type="ARBA" id="ARBA00010516"/>
    </source>
</evidence>
<keyword evidence="3 5" id="KW-0963">Cytoplasm</keyword>
<dbReference type="OrthoDB" id="10266042at2759"/>
<keyword evidence="2 5" id="KW-0813">Transport</keyword>
<comment type="subcellular location">
    <subcellularLocation>
        <location evidence="5 6">Cytoplasm</location>
    </subcellularLocation>
    <subcellularLocation>
        <location evidence="5 6">Cytoplasmic vesicle</location>
        <location evidence="5 6">COPI-coated vesicle membrane</location>
        <topology evidence="5 6">Peripheral membrane protein</topology>
        <orientation evidence="5 6">Cytoplasmic side</orientation>
    </subcellularLocation>
    <subcellularLocation>
        <location evidence="5 6">Golgi apparatus membrane</location>
        <topology evidence="5 6">Peripheral membrane protein</topology>
        <orientation evidence="5 6">Cytoplasmic side</orientation>
    </subcellularLocation>
</comment>
<dbReference type="Gene3D" id="3.30.450.60">
    <property type="match status" value="1"/>
</dbReference>
<dbReference type="RefSeq" id="XP_004256916.1">
    <property type="nucleotide sequence ID" value="XM_004256868.1"/>
</dbReference>
<keyword evidence="5" id="KW-0472">Membrane</keyword>
<name>A0A0A1U747_ENTIV</name>
<evidence type="ECO:0000256" key="4">
    <source>
        <dbReference type="ARBA" id="ARBA00022927"/>
    </source>
</evidence>
<accession>A0A0A1U747</accession>
<dbReference type="OMA" id="MNDQPND"/>
<evidence type="ECO:0000313" key="9">
    <source>
        <dbReference type="Proteomes" id="UP000014680"/>
    </source>
</evidence>
<dbReference type="KEGG" id="eiv:EIN_405990"/>
<protein>
    <recommendedName>
        <fullName evidence="5">Coatomer subunit delta</fullName>
    </recommendedName>
</protein>
<evidence type="ECO:0000256" key="5">
    <source>
        <dbReference type="RuleBase" id="RU364018"/>
    </source>
</evidence>
<dbReference type="EMBL" id="KB206537">
    <property type="protein sequence ID" value="ELP90145.1"/>
    <property type="molecule type" value="Genomic_DNA"/>
</dbReference>
<dbReference type="VEuPathDB" id="AmoebaDB:EIN_405990"/>
<dbReference type="PANTHER" id="PTHR10121:SF0">
    <property type="entry name" value="COATOMER SUBUNIT DELTA"/>
    <property type="match status" value="1"/>
</dbReference>
<keyword evidence="5" id="KW-0968">Cytoplasmic vesicle</keyword>
<dbReference type="GO" id="GO:0015031">
    <property type="term" value="P:protein transport"/>
    <property type="evidence" value="ECO:0007669"/>
    <property type="project" value="UniProtKB-KW"/>
</dbReference>
<dbReference type="InterPro" id="IPR027059">
    <property type="entry name" value="Coatomer_dsu"/>
</dbReference>
<dbReference type="Proteomes" id="UP000014680">
    <property type="component" value="Unassembled WGS sequence"/>
</dbReference>
<proteinExistence type="inferred from homology"/>
<keyword evidence="5" id="KW-0931">ER-Golgi transport</keyword>
<evidence type="ECO:0000256" key="2">
    <source>
        <dbReference type="ARBA" id="ARBA00022448"/>
    </source>
</evidence>
<dbReference type="GO" id="GO:0006888">
    <property type="term" value="P:endoplasmic reticulum to Golgi vesicle-mediated transport"/>
    <property type="evidence" value="ECO:0007669"/>
    <property type="project" value="TreeGrafter"/>
</dbReference>
<dbReference type="GO" id="GO:0051645">
    <property type="term" value="P:Golgi localization"/>
    <property type="evidence" value="ECO:0007669"/>
    <property type="project" value="TreeGrafter"/>
</dbReference>
<keyword evidence="5" id="KW-0333">Golgi apparatus</keyword>